<dbReference type="GO" id="GO:0061630">
    <property type="term" value="F:ubiquitin protein ligase activity"/>
    <property type="evidence" value="ECO:0007669"/>
    <property type="project" value="TreeGrafter"/>
</dbReference>
<evidence type="ECO:0000313" key="1">
    <source>
        <dbReference type="EMBL" id="KAK7076401.1"/>
    </source>
</evidence>
<dbReference type="Proteomes" id="UP001381693">
    <property type="component" value="Unassembled WGS sequence"/>
</dbReference>
<dbReference type="AlphaFoldDB" id="A0AAN9A138"/>
<gene>
    <name evidence="1" type="ORF">SK128_024787</name>
</gene>
<sequence length="107" mass="12099">MEGVVRLMLKIKHSDPEAKVLVFSTWNDVLDVIGDAFAQNGITYRALHQHSKFQRHNLIDSLSSSPTMSVCHTIWPQYPVSLLLPGCVKKIIAMEDVEMIFPVTMEC</sequence>
<dbReference type="InterPro" id="IPR052583">
    <property type="entry name" value="ATP-helicase/E3_Ub-Ligase"/>
</dbReference>
<dbReference type="InterPro" id="IPR027417">
    <property type="entry name" value="P-loop_NTPase"/>
</dbReference>
<dbReference type="GO" id="GO:0000209">
    <property type="term" value="P:protein polyubiquitination"/>
    <property type="evidence" value="ECO:0007669"/>
    <property type="project" value="TreeGrafter"/>
</dbReference>
<dbReference type="GO" id="GO:0005634">
    <property type="term" value="C:nucleus"/>
    <property type="evidence" value="ECO:0007669"/>
    <property type="project" value="TreeGrafter"/>
</dbReference>
<dbReference type="PANTHER" id="PTHR45865">
    <property type="entry name" value="E3 UBIQUITIN-PROTEIN LIGASE SHPRH FAMILY MEMBER"/>
    <property type="match status" value="1"/>
</dbReference>
<accession>A0AAN9A138</accession>
<keyword evidence="2" id="KW-1185">Reference proteome</keyword>
<name>A0AAN9A138_HALRR</name>
<dbReference type="EMBL" id="JAXCGZ010009686">
    <property type="protein sequence ID" value="KAK7076401.1"/>
    <property type="molecule type" value="Genomic_DNA"/>
</dbReference>
<comment type="caution">
    <text evidence="1">The sequence shown here is derived from an EMBL/GenBank/DDBJ whole genome shotgun (WGS) entry which is preliminary data.</text>
</comment>
<evidence type="ECO:0000313" key="2">
    <source>
        <dbReference type="Proteomes" id="UP001381693"/>
    </source>
</evidence>
<protein>
    <submittedName>
        <fullName evidence="1">Uncharacterized protein</fullName>
    </submittedName>
</protein>
<dbReference type="Gene3D" id="3.40.50.300">
    <property type="entry name" value="P-loop containing nucleotide triphosphate hydrolases"/>
    <property type="match status" value="1"/>
</dbReference>
<organism evidence="1 2">
    <name type="scientific">Halocaridina rubra</name>
    <name type="common">Hawaiian red shrimp</name>
    <dbReference type="NCBI Taxonomy" id="373956"/>
    <lineage>
        <taxon>Eukaryota</taxon>
        <taxon>Metazoa</taxon>
        <taxon>Ecdysozoa</taxon>
        <taxon>Arthropoda</taxon>
        <taxon>Crustacea</taxon>
        <taxon>Multicrustacea</taxon>
        <taxon>Malacostraca</taxon>
        <taxon>Eumalacostraca</taxon>
        <taxon>Eucarida</taxon>
        <taxon>Decapoda</taxon>
        <taxon>Pleocyemata</taxon>
        <taxon>Caridea</taxon>
        <taxon>Atyoidea</taxon>
        <taxon>Atyidae</taxon>
        <taxon>Halocaridina</taxon>
    </lineage>
</organism>
<dbReference type="GO" id="GO:0006974">
    <property type="term" value="P:DNA damage response"/>
    <property type="evidence" value="ECO:0007669"/>
    <property type="project" value="TreeGrafter"/>
</dbReference>
<reference evidence="1 2" key="1">
    <citation type="submission" date="2023-11" db="EMBL/GenBank/DDBJ databases">
        <title>Halocaridina rubra genome assembly.</title>
        <authorList>
            <person name="Smith C."/>
        </authorList>
    </citation>
    <scope>NUCLEOTIDE SEQUENCE [LARGE SCALE GENOMIC DNA]</scope>
    <source>
        <strain evidence="1">EP-1</strain>
        <tissue evidence="1">Whole</tissue>
    </source>
</reference>
<dbReference type="PANTHER" id="PTHR45865:SF1">
    <property type="entry name" value="E3 UBIQUITIN-PROTEIN LIGASE SHPRH"/>
    <property type="match status" value="1"/>
</dbReference>
<proteinExistence type="predicted"/>